<dbReference type="SMART" id="SM00892">
    <property type="entry name" value="Endonuclease_NS"/>
    <property type="match status" value="1"/>
</dbReference>
<dbReference type="GeneTree" id="ENSGT01030000234592"/>
<dbReference type="SUPFAM" id="SSF54060">
    <property type="entry name" value="His-Me finger endonucleases"/>
    <property type="match status" value="1"/>
</dbReference>
<evidence type="ECO:0000256" key="1">
    <source>
        <dbReference type="SAM" id="SignalP"/>
    </source>
</evidence>
<dbReference type="GO" id="GO:0016787">
    <property type="term" value="F:hydrolase activity"/>
    <property type="evidence" value="ECO:0007669"/>
    <property type="project" value="InterPro"/>
</dbReference>
<dbReference type="GO" id="GO:0003676">
    <property type="term" value="F:nucleic acid binding"/>
    <property type="evidence" value="ECO:0007669"/>
    <property type="project" value="InterPro"/>
</dbReference>
<dbReference type="InterPro" id="IPR039015">
    <property type="entry name" value="ENDOD1"/>
</dbReference>
<dbReference type="RefSeq" id="XP_026225468.1">
    <property type="nucleotide sequence ID" value="XM_026369683.1"/>
</dbReference>
<evidence type="ECO:0008006" key="6">
    <source>
        <dbReference type="Google" id="ProtNLM"/>
    </source>
</evidence>
<evidence type="ECO:0000259" key="3">
    <source>
        <dbReference type="SMART" id="SM00892"/>
    </source>
</evidence>
<dbReference type="PANTHER" id="PTHR21472">
    <property type="entry name" value="ENDONUCLEASE DOMAIN-CONTAINING 1 PROTEIN ENDOD1"/>
    <property type="match status" value="1"/>
</dbReference>
<dbReference type="InterPro" id="IPR044929">
    <property type="entry name" value="DNA/RNA_non-sp_Endonuclease_sf"/>
</dbReference>
<dbReference type="PANTHER" id="PTHR21472:SF15">
    <property type="entry name" value="ENDONUCLEASE DOMAIN-CONTAINING 1 PROTEIN-RELATED"/>
    <property type="match status" value="1"/>
</dbReference>
<feature type="domain" description="DNA/RNA non-specific endonuclease/pyrophosphatase/phosphodiesterase" evidence="3">
    <location>
        <begin position="74"/>
        <end position="283"/>
    </location>
</feature>
<protein>
    <recommendedName>
        <fullName evidence="6">Endonuclease domain-containing 1 protein-like</fullName>
    </recommendedName>
</protein>
<reference evidence="4" key="1">
    <citation type="submission" date="2021-04" db="EMBL/GenBank/DDBJ databases">
        <authorList>
            <consortium name="Wellcome Sanger Institute Data Sharing"/>
        </authorList>
    </citation>
    <scope>NUCLEOTIDE SEQUENCE [LARGE SCALE GENOMIC DNA]</scope>
</reference>
<dbReference type="InterPro" id="IPR001604">
    <property type="entry name" value="Endo_G_ENPP1-like_dom"/>
</dbReference>
<evidence type="ECO:0000313" key="5">
    <source>
        <dbReference type="Proteomes" id="UP000265040"/>
    </source>
</evidence>
<accession>A0A3Q1IK18</accession>
<dbReference type="InParanoid" id="A0A3Q1IK18"/>
<organism evidence="4 5">
    <name type="scientific">Anabas testudineus</name>
    <name type="common">Climbing perch</name>
    <name type="synonym">Anthias testudineus</name>
    <dbReference type="NCBI Taxonomy" id="64144"/>
    <lineage>
        <taxon>Eukaryota</taxon>
        <taxon>Metazoa</taxon>
        <taxon>Chordata</taxon>
        <taxon>Craniata</taxon>
        <taxon>Vertebrata</taxon>
        <taxon>Euteleostomi</taxon>
        <taxon>Actinopterygii</taxon>
        <taxon>Neopterygii</taxon>
        <taxon>Teleostei</taxon>
        <taxon>Neoteleostei</taxon>
        <taxon>Acanthomorphata</taxon>
        <taxon>Anabantaria</taxon>
        <taxon>Anabantiformes</taxon>
        <taxon>Anabantoidei</taxon>
        <taxon>Anabantidae</taxon>
        <taxon>Anabas</taxon>
    </lineage>
</organism>
<dbReference type="InterPro" id="IPR044925">
    <property type="entry name" value="His-Me_finger_sf"/>
</dbReference>
<dbReference type="Pfam" id="PF01223">
    <property type="entry name" value="Endonuclease_NS"/>
    <property type="match status" value="1"/>
</dbReference>
<reference evidence="4" key="2">
    <citation type="submission" date="2025-08" db="UniProtKB">
        <authorList>
            <consortium name="Ensembl"/>
        </authorList>
    </citation>
    <scope>IDENTIFICATION</scope>
</reference>
<dbReference type="SMART" id="SM00477">
    <property type="entry name" value="NUC"/>
    <property type="match status" value="1"/>
</dbReference>
<dbReference type="InterPro" id="IPR020821">
    <property type="entry name" value="ENPP1-3/EXOG-like_nuc-like"/>
</dbReference>
<evidence type="ECO:0000313" key="4">
    <source>
        <dbReference type="Ensembl" id="ENSATEP00000020695.1"/>
    </source>
</evidence>
<dbReference type="Ensembl" id="ENSATET00000021050.3">
    <property type="protein sequence ID" value="ENSATEP00000020695.1"/>
    <property type="gene ID" value="ENSATEG00000014430.3"/>
</dbReference>
<dbReference type="STRING" id="64144.ENSATEP00000020701"/>
<evidence type="ECO:0000259" key="2">
    <source>
        <dbReference type="SMART" id="SM00477"/>
    </source>
</evidence>
<dbReference type="Proteomes" id="UP000265040">
    <property type="component" value="Chromosome 18"/>
</dbReference>
<feature type="domain" description="ENPP1-3/EXOG-like endonuclease/phosphodiesterase" evidence="2">
    <location>
        <begin position="75"/>
        <end position="286"/>
    </location>
</feature>
<dbReference type="AlphaFoldDB" id="A0A3Q1IK18"/>
<dbReference type="OrthoDB" id="69221at2759"/>
<dbReference type="Gene3D" id="3.40.570.10">
    <property type="entry name" value="Extracellular Endonuclease, subunit A"/>
    <property type="match status" value="1"/>
</dbReference>
<name>A0A3Q1IK18_ANATE</name>
<dbReference type="GO" id="GO:0046872">
    <property type="term" value="F:metal ion binding"/>
    <property type="evidence" value="ECO:0007669"/>
    <property type="project" value="InterPro"/>
</dbReference>
<reference evidence="4" key="3">
    <citation type="submission" date="2025-09" db="UniProtKB">
        <authorList>
            <consortium name="Ensembl"/>
        </authorList>
    </citation>
    <scope>IDENTIFICATION</scope>
</reference>
<proteinExistence type="predicted"/>
<keyword evidence="1" id="KW-0732">Signal</keyword>
<dbReference type="GeneID" id="113168643"/>
<sequence>MMTPLKMWCLLPLAVLLLLSISPTETEVVQLMSKACKGFLLNDRPPQVPGILENGLIKQNKQKRYKAICQTFQDEKRFVTLYDTENKIPVFSAYKYRGEQKGRPEHVPWKIEPQLEDMEEINMEDCERVTYKHQASDYDYTNNNDYSRGHLFPVSYAFERSDKISTFTLTNIVPQASSFNKGSWDKMEHCVQCILKTYCSNQEAYVVTGASPSKDTQKNKLNEKVNIPSVLWSAFCCQGKDKKTFLAGAHWGKNTADCTSKYLEMRTLKELQQTFGIDVFPKTDCPSTVTVAELYPKQIKSQCDCTFQPLTTSAPPAATNQQFIDFLYRSRTFCRICKYQGSVKAEGHQKKKLKDLCLKLKHNGLRSEDIDEAIKKFLLKLLKSDF</sequence>
<feature type="signal peptide" evidence="1">
    <location>
        <begin position="1"/>
        <end position="26"/>
    </location>
</feature>
<feature type="chain" id="PRO_5030079939" description="Endonuclease domain-containing 1 protein-like" evidence="1">
    <location>
        <begin position="27"/>
        <end position="386"/>
    </location>
</feature>
<keyword evidence="5" id="KW-1185">Reference proteome</keyword>